<dbReference type="AlphaFoldDB" id="A0A3S2P1I0"/>
<organism evidence="2 3">
    <name type="scientific">Oryzias javanicus</name>
    <name type="common">Javanese ricefish</name>
    <name type="synonym">Aplocheilus javanicus</name>
    <dbReference type="NCBI Taxonomy" id="123683"/>
    <lineage>
        <taxon>Eukaryota</taxon>
        <taxon>Metazoa</taxon>
        <taxon>Chordata</taxon>
        <taxon>Craniata</taxon>
        <taxon>Vertebrata</taxon>
        <taxon>Euteleostomi</taxon>
        <taxon>Actinopterygii</taxon>
        <taxon>Neopterygii</taxon>
        <taxon>Teleostei</taxon>
        <taxon>Neoteleostei</taxon>
        <taxon>Acanthomorphata</taxon>
        <taxon>Ovalentaria</taxon>
        <taxon>Atherinomorphae</taxon>
        <taxon>Beloniformes</taxon>
        <taxon>Adrianichthyidae</taxon>
        <taxon>Oryziinae</taxon>
        <taxon>Oryzias</taxon>
    </lineage>
</organism>
<evidence type="ECO:0000256" key="1">
    <source>
        <dbReference type="SAM" id="MobiDB-lite"/>
    </source>
</evidence>
<protein>
    <submittedName>
        <fullName evidence="2">Uncharacterized protein</fullName>
    </submittedName>
</protein>
<name>A0A3S2P1I0_ORYJA</name>
<dbReference type="EMBL" id="CM012449">
    <property type="protein sequence ID" value="RVE64432.1"/>
    <property type="molecule type" value="Genomic_DNA"/>
</dbReference>
<accession>A0A3S2P1I0</accession>
<proteinExistence type="predicted"/>
<evidence type="ECO:0000313" key="3">
    <source>
        <dbReference type="Proteomes" id="UP000283210"/>
    </source>
</evidence>
<sequence length="178" mass="19378">MLKPPGPWPVLQELLVSSCIPQHLNPPNDPRSEETRRPPRFTERNHLLSREQVTGRLGVGFCSSYWHCGLTDAGHAQVRHSSRASGKNLHPRGRGVLAPPSAGSEPTAGSDSFMQPVICGPVCLTVLLEYAGSPSSDPQPPTEIQWGPEFRSLKRSDTSLVSSRLQVLSWSGVQTLVP</sequence>
<feature type="region of interest" description="Disordered" evidence="1">
    <location>
        <begin position="21"/>
        <end position="48"/>
    </location>
</feature>
<evidence type="ECO:0000313" key="2">
    <source>
        <dbReference type="EMBL" id="RVE64432.1"/>
    </source>
</evidence>
<keyword evidence="3" id="KW-1185">Reference proteome</keyword>
<dbReference type="Proteomes" id="UP000283210">
    <property type="component" value="Chromosome 13"/>
</dbReference>
<feature type="compositionally biased region" description="Basic and acidic residues" evidence="1">
    <location>
        <begin position="30"/>
        <end position="48"/>
    </location>
</feature>
<feature type="region of interest" description="Disordered" evidence="1">
    <location>
        <begin position="79"/>
        <end position="110"/>
    </location>
</feature>
<reference evidence="2 3" key="2">
    <citation type="submission" date="2019-01" db="EMBL/GenBank/DDBJ databases">
        <title>A chromosome length genome reference of the Java medaka (oryzias javanicus).</title>
        <authorList>
            <person name="Herpin A."/>
            <person name="Takehana Y."/>
            <person name="Naruse K."/>
            <person name="Ansai S."/>
            <person name="Kawaguchi M."/>
        </authorList>
    </citation>
    <scope>NUCLEOTIDE SEQUENCE [LARGE SCALE GENOMIC DNA]</scope>
    <source>
        <strain evidence="2">RS831</strain>
        <tissue evidence="2">Whole body</tissue>
    </source>
</reference>
<gene>
    <name evidence="2" type="ORF">OJAV_G00125920</name>
</gene>
<reference evidence="2 3" key="1">
    <citation type="submission" date="2018-11" db="EMBL/GenBank/DDBJ databases">
        <authorList>
            <person name="Lopez-Roques C."/>
            <person name="Donnadieu C."/>
            <person name="Bouchez O."/>
            <person name="Klopp C."/>
            <person name="Cabau C."/>
            <person name="Zahm M."/>
        </authorList>
    </citation>
    <scope>NUCLEOTIDE SEQUENCE [LARGE SCALE GENOMIC DNA]</scope>
    <source>
        <strain evidence="2">RS831</strain>
        <tissue evidence="2">Whole body</tissue>
    </source>
</reference>